<feature type="domain" description="CHAT" evidence="3">
    <location>
        <begin position="817"/>
        <end position="955"/>
    </location>
</feature>
<dbReference type="InterPro" id="IPR011990">
    <property type="entry name" value="TPR-like_helical_dom_sf"/>
</dbReference>
<keyword evidence="2" id="KW-0812">Transmembrane</keyword>
<proteinExistence type="predicted"/>
<dbReference type="InterPro" id="IPR019734">
    <property type="entry name" value="TPR_rpt"/>
</dbReference>
<evidence type="ECO:0000259" key="3">
    <source>
        <dbReference type="Pfam" id="PF12770"/>
    </source>
</evidence>
<keyword evidence="1" id="KW-0802">TPR repeat</keyword>
<dbReference type="Proteomes" id="UP000249061">
    <property type="component" value="Unassembled WGS sequence"/>
</dbReference>
<feature type="repeat" description="TPR" evidence="1">
    <location>
        <begin position="167"/>
        <end position="200"/>
    </location>
</feature>
<dbReference type="Gene3D" id="1.10.10.1320">
    <property type="entry name" value="Anti-sigma factor, zinc-finger domain"/>
    <property type="match status" value="1"/>
</dbReference>
<dbReference type="AlphaFoldDB" id="A0A2W5T906"/>
<evidence type="ECO:0000313" key="5">
    <source>
        <dbReference type="EMBL" id="PZR11999.1"/>
    </source>
</evidence>
<comment type="caution">
    <text evidence="5">The sequence shown here is derived from an EMBL/GenBank/DDBJ whole genome shotgun (WGS) entry which is preliminary data.</text>
</comment>
<sequence>MNSPHPDVNAFFDQQLSAVEADAVRAHLADCAQCQRELHALMQLDARVEALEARRPATWKRVVPVVVLAAATLLGVFFATREQPAKPSPLVQLTGPRHLDARVSWRDGDVWRPYEPARGAASVDVVPLTTLAALEQGGDRSALAGALILSGSLEQARRVLEGLPDSAQRSADLAAAALALGRADDALELAQDALELEPNNARALWNKAVAARALGFTAVAARTFGEVAALREPGWADEAVAQQRALDERWKRTLDVHQRMLDAAAAMALDGTPMPDALIRAAPGPSRMYLTYALRLARDRASVEALMPVAVTLDALNGGDGAQASVRRAAAADFKARAKLLPELRAFFVDFLRGLSGWGIAPRLTTKERGLGADTAAFIDRVVTREKNEDVVLVLLLSMQAQDHFEAFSRAVAGADDVWFTAALDLERGKRAVAAARASEAERVWLEVARSGPAFRRMQARERLAMLYADEHRAAEAQREAIEALALAREQGDVVAQLRLLWTLGNAARFRNLGALSQAALEERALWQPESCESRRYLGESVATMEVAMLEPRRARAALERAASCGDPLSIVGAFSFADVMRLDPHDGDGAKLTAMLVPLRTEADEAQRVFVDHIEGRALLDVDRERGEALLRKSIVAARKLGGVDAMTLKVQAYGYGLLRSDAARRGDFPALFALTAEELGRPIPDGCVLVVEVQDDRVAVAGRDRSGQIAGAFQRVPLTRRHRQGLEADEISAVVSSIATRTGDGCELLVYAGYPLHGRGAWLPDALAWSYATGIPKRAALPGRTVVVSDVEAPPELGLKPLGSWSTGVPVDDRITGAQATPERVLSALGDAAYVEFDVHGQVNTGSEDTAALVLATGANGHSLTAARVAQAKLNRHPVVLLGACRAATAAPYMHEAWSLPRAFAQAGARSIIAAPVDLPDGEARRFFGPLTERLLRGESPASALRDERVKWLAANGAPWVRQVLVFE</sequence>
<evidence type="ECO:0000259" key="4">
    <source>
        <dbReference type="Pfam" id="PF13490"/>
    </source>
</evidence>
<protein>
    <submittedName>
        <fullName evidence="5">Uncharacterized protein</fullName>
    </submittedName>
</protein>
<accession>A0A2W5T906</accession>
<organism evidence="5 6">
    <name type="scientific">Archangium gephyra</name>
    <dbReference type="NCBI Taxonomy" id="48"/>
    <lineage>
        <taxon>Bacteria</taxon>
        <taxon>Pseudomonadati</taxon>
        <taxon>Myxococcota</taxon>
        <taxon>Myxococcia</taxon>
        <taxon>Myxococcales</taxon>
        <taxon>Cystobacterineae</taxon>
        <taxon>Archangiaceae</taxon>
        <taxon>Archangium</taxon>
    </lineage>
</organism>
<dbReference type="EMBL" id="QFQP01000013">
    <property type="protein sequence ID" value="PZR11999.1"/>
    <property type="molecule type" value="Genomic_DNA"/>
</dbReference>
<keyword evidence="2" id="KW-1133">Transmembrane helix</keyword>
<dbReference type="Pfam" id="PF13490">
    <property type="entry name" value="zf-HC2"/>
    <property type="match status" value="1"/>
</dbReference>
<feature type="transmembrane region" description="Helical" evidence="2">
    <location>
        <begin position="62"/>
        <end position="80"/>
    </location>
</feature>
<dbReference type="Pfam" id="PF12770">
    <property type="entry name" value="CHAT"/>
    <property type="match status" value="1"/>
</dbReference>
<dbReference type="InterPro" id="IPR027383">
    <property type="entry name" value="Znf_put"/>
</dbReference>
<keyword evidence="2" id="KW-0472">Membrane</keyword>
<dbReference type="PROSITE" id="PS50005">
    <property type="entry name" value="TPR"/>
    <property type="match status" value="1"/>
</dbReference>
<name>A0A2W5T906_9BACT</name>
<dbReference type="InterPro" id="IPR041916">
    <property type="entry name" value="Anti_sigma_zinc_sf"/>
</dbReference>
<dbReference type="Gene3D" id="1.25.40.10">
    <property type="entry name" value="Tetratricopeptide repeat domain"/>
    <property type="match status" value="1"/>
</dbReference>
<evidence type="ECO:0000256" key="1">
    <source>
        <dbReference type="PROSITE-ProRule" id="PRU00339"/>
    </source>
</evidence>
<reference evidence="5 6" key="1">
    <citation type="submission" date="2017-08" db="EMBL/GenBank/DDBJ databases">
        <title>Infants hospitalized years apart are colonized by the same room-sourced microbial strains.</title>
        <authorList>
            <person name="Brooks B."/>
            <person name="Olm M.R."/>
            <person name="Firek B.A."/>
            <person name="Baker R."/>
            <person name="Thomas B.C."/>
            <person name="Morowitz M.J."/>
            <person name="Banfield J.F."/>
        </authorList>
    </citation>
    <scope>NUCLEOTIDE SEQUENCE [LARGE SCALE GENOMIC DNA]</scope>
    <source>
        <strain evidence="5">S2_003_000_R2_14</strain>
    </source>
</reference>
<evidence type="ECO:0000256" key="2">
    <source>
        <dbReference type="SAM" id="Phobius"/>
    </source>
</evidence>
<feature type="domain" description="Putative zinc-finger" evidence="4">
    <location>
        <begin position="9"/>
        <end position="35"/>
    </location>
</feature>
<gene>
    <name evidence="5" type="ORF">DI536_16885</name>
</gene>
<dbReference type="InterPro" id="IPR024983">
    <property type="entry name" value="CHAT_dom"/>
</dbReference>
<dbReference type="SUPFAM" id="SSF48452">
    <property type="entry name" value="TPR-like"/>
    <property type="match status" value="1"/>
</dbReference>
<evidence type="ECO:0000313" key="6">
    <source>
        <dbReference type="Proteomes" id="UP000249061"/>
    </source>
</evidence>